<dbReference type="Gene3D" id="3.40.50.300">
    <property type="entry name" value="P-loop containing nucleotide triphosphate hydrolases"/>
    <property type="match status" value="2"/>
</dbReference>
<evidence type="ECO:0000259" key="11">
    <source>
        <dbReference type="PROSITE" id="PS51192"/>
    </source>
</evidence>
<dbReference type="Proteomes" id="UP000070373">
    <property type="component" value="Unassembled WGS sequence"/>
</dbReference>
<keyword evidence="9" id="KW-0067">ATP-binding</keyword>
<dbReference type="GO" id="GO:0005524">
    <property type="term" value="F:ATP binding"/>
    <property type="evidence" value="ECO:0007669"/>
    <property type="project" value="UniProtKB-KW"/>
</dbReference>
<dbReference type="PATRIC" id="fig|1698263.3.peg.1148"/>
<organism evidence="12 13">
    <name type="scientific">candidate division MSBL1 archaeon SCGC-AAA259E17</name>
    <dbReference type="NCBI Taxonomy" id="1698263"/>
    <lineage>
        <taxon>Archaea</taxon>
        <taxon>Methanobacteriati</taxon>
        <taxon>Methanobacteriota</taxon>
        <taxon>candidate division MSBL1</taxon>
    </lineage>
</organism>
<accession>A0A133UGP9</accession>
<dbReference type="InterPro" id="IPR040980">
    <property type="entry name" value="SWI2_SNF2"/>
</dbReference>
<dbReference type="CDD" id="cd18800">
    <property type="entry name" value="SF2_C_EcoR124I-like"/>
    <property type="match status" value="1"/>
</dbReference>
<name>A0A133UGP9_9EURY</name>
<dbReference type="SMART" id="SM00487">
    <property type="entry name" value="DEXDc"/>
    <property type="match status" value="1"/>
</dbReference>
<evidence type="ECO:0000256" key="1">
    <source>
        <dbReference type="ARBA" id="ARBA00000851"/>
    </source>
</evidence>
<reference evidence="12 13" key="1">
    <citation type="journal article" date="2016" name="Sci. Rep.">
        <title>Metabolic traits of an uncultured archaeal lineage -MSBL1- from brine pools of the Red Sea.</title>
        <authorList>
            <person name="Mwirichia R."/>
            <person name="Alam I."/>
            <person name="Rashid M."/>
            <person name="Vinu M."/>
            <person name="Ba-Alawi W."/>
            <person name="Anthony Kamau A."/>
            <person name="Kamanda Ngugi D."/>
            <person name="Goker M."/>
            <person name="Klenk H.P."/>
            <person name="Bajic V."/>
            <person name="Stingl U."/>
        </authorList>
    </citation>
    <scope>NUCLEOTIDE SEQUENCE [LARGE SCALE GENOMIC DNA]</scope>
    <source>
        <strain evidence="12">SCGC-AAA259E17</strain>
    </source>
</reference>
<dbReference type="GO" id="GO:0009035">
    <property type="term" value="F:type I site-specific deoxyribonuclease activity"/>
    <property type="evidence" value="ECO:0007669"/>
    <property type="project" value="UniProtKB-EC"/>
</dbReference>
<dbReference type="EMBL" id="LHXN01000008">
    <property type="protein sequence ID" value="KXA93327.1"/>
    <property type="molecule type" value="Genomic_DNA"/>
</dbReference>
<evidence type="ECO:0000256" key="9">
    <source>
        <dbReference type="ARBA" id="ARBA00022840"/>
    </source>
</evidence>
<dbReference type="CDD" id="cd22332">
    <property type="entry name" value="HsdR_N"/>
    <property type="match status" value="1"/>
</dbReference>
<gene>
    <name evidence="12" type="ORF">AKJ64_00900</name>
</gene>
<keyword evidence="8" id="KW-0378">Hydrolase</keyword>
<evidence type="ECO:0000256" key="5">
    <source>
        <dbReference type="ARBA" id="ARBA00022741"/>
    </source>
</evidence>
<dbReference type="EC" id="3.1.21.3" evidence="3"/>
<dbReference type="GO" id="GO:0003677">
    <property type="term" value="F:DNA binding"/>
    <property type="evidence" value="ECO:0007669"/>
    <property type="project" value="UniProtKB-KW"/>
</dbReference>
<protein>
    <recommendedName>
        <fullName evidence="3">type I site-specific deoxyribonuclease</fullName>
        <ecNumber evidence="3">3.1.21.3</ecNumber>
    </recommendedName>
</protein>
<dbReference type="InterPro" id="IPR051268">
    <property type="entry name" value="Type-I_R_enzyme_R_subunit"/>
</dbReference>
<dbReference type="Pfam" id="PF04313">
    <property type="entry name" value="HSDR_N"/>
    <property type="match status" value="1"/>
</dbReference>
<dbReference type="GO" id="GO:0120545">
    <property type="term" value="F:nucleic acid conformation isomerase activity"/>
    <property type="evidence" value="ECO:0007669"/>
    <property type="project" value="UniProtKB-ARBA"/>
</dbReference>
<evidence type="ECO:0000313" key="12">
    <source>
        <dbReference type="EMBL" id="KXA93327.1"/>
    </source>
</evidence>
<dbReference type="InterPro" id="IPR004473">
    <property type="entry name" value="Restrct_endonuc_typeI_HsdR"/>
</dbReference>
<dbReference type="PROSITE" id="PS51192">
    <property type="entry name" value="HELICASE_ATP_BIND_1"/>
    <property type="match status" value="1"/>
</dbReference>
<comment type="catalytic activity">
    <reaction evidence="1">
        <text>Endonucleolytic cleavage of DNA to give random double-stranded fragments with terminal 5'-phosphates, ATP is simultaneously hydrolyzed.</text>
        <dbReference type="EC" id="3.1.21.3"/>
    </reaction>
</comment>
<evidence type="ECO:0000256" key="2">
    <source>
        <dbReference type="ARBA" id="ARBA00008598"/>
    </source>
</evidence>
<dbReference type="InterPro" id="IPR027417">
    <property type="entry name" value="P-loop_NTPase"/>
</dbReference>
<proteinExistence type="inferred from homology"/>
<dbReference type="NCBIfam" id="TIGR00348">
    <property type="entry name" value="hsdR"/>
    <property type="match status" value="1"/>
</dbReference>
<keyword evidence="7" id="KW-0255">Endonuclease</keyword>
<dbReference type="Pfam" id="PF22679">
    <property type="entry name" value="T1R_D3-like"/>
    <property type="match status" value="1"/>
</dbReference>
<dbReference type="Gene3D" id="3.90.1570.50">
    <property type="match status" value="1"/>
</dbReference>
<dbReference type="InterPro" id="IPR014001">
    <property type="entry name" value="Helicase_ATP-bd"/>
</dbReference>
<comment type="similarity">
    <text evidence="2">Belongs to the HsdR family.</text>
</comment>
<dbReference type="PANTHER" id="PTHR30195">
    <property type="entry name" value="TYPE I SITE-SPECIFIC DEOXYRIBONUCLEASE PROTEIN SUBUNIT M AND R"/>
    <property type="match status" value="1"/>
</dbReference>
<evidence type="ECO:0000256" key="8">
    <source>
        <dbReference type="ARBA" id="ARBA00022801"/>
    </source>
</evidence>
<dbReference type="Pfam" id="PF18766">
    <property type="entry name" value="SWI2_SNF2"/>
    <property type="match status" value="1"/>
</dbReference>
<keyword evidence="4" id="KW-0540">Nuclease</keyword>
<dbReference type="InterPro" id="IPR021810">
    <property type="entry name" value="T1RH-like_C"/>
</dbReference>
<evidence type="ECO:0000256" key="6">
    <source>
        <dbReference type="ARBA" id="ARBA00022747"/>
    </source>
</evidence>
<feature type="domain" description="Helicase ATP-binding" evidence="11">
    <location>
        <begin position="276"/>
        <end position="435"/>
    </location>
</feature>
<dbReference type="AlphaFoldDB" id="A0A133UGP9"/>
<sequence length="982" mass="115470">MVETFTESGVEESILDWLENNLNWDRCFARELDREHGREKDEPVYWNLLREKILEINDEIGEEDVDDFISSLRRDLSYESLLDGNESFLEILRKGKAFTIQDEDGEKERKYIRLIDPDNPEENDFTAVNQMTFRQKETKRPDIVLLVNGIPLVVMELKSEAQQQDYYDAIGDLKEGEKAVPKIFVPTLLNVAADESEYRYGATGTPEDHHYPWREAPERFEDIDNEVKKAVHAMFNHETLFDILRYFIFYGQREGETVKIVPRYMQYYAANNIVRRIKRGDYKSGLIWHTQGSGKSYTMFFAAYKIEKTRPVDNPKTLIVVDRDKLNEQMKKDLHSVEFPNFKVASTIGHLERLIDEDASRTILTTIQKFQDVDVRREEDNYIILSDEAHRFLEKKLGSKLQKALPNAYHFGFTGTPVREGERDTFQLFMPEGKSELYLHRYSIAQGIKDKLILPVHFEIKDTVWDLTEEEMEKLDLEFEKEFDDLSIEERTEVIRRYVSKSDLAEIRPRVREIVGNINKHYDSKLKETEFKAMVVTPSRRAAAIYKEEMDKQRDPNETEVIYSGGSTSDNVISQYIKSSEEIDEAIESFEKPESDPQILIVCDMLLTGFDAPILKTMYLDRPLKDHTLLQAIARTNRPKEGKYNGLIVDYQRVFENIDEALDYPQEIRDMAAIESGKLKEDFENTLNSILKLFESVEIEDTQESINECVNLLSKNPERRKKFNEKYRKLQDLYETISPDEFLVRDDIESKYTLVNQIYLVFRRKQRRESAPEESLRKKTKNLIEKHVDVEGIKERNPVYEISQEHLERISDLEPAAKATEIAYATQQHIKSRINRNPRYVDLSERVRQIAERWQRGEIEDQKAARKLTEVEEDVLDLESEPEERDLRESEFAIFTLLEDEHAEDKSDEDEREQIAKDIGEAFRELDTDYSGWDTNEEVIKKLRRRIIKVINEHGKLESLYKGSDFVDKAIEYIVENEREEK</sequence>
<evidence type="ECO:0000256" key="7">
    <source>
        <dbReference type="ARBA" id="ARBA00022759"/>
    </source>
</evidence>
<dbReference type="InterPro" id="IPR007409">
    <property type="entry name" value="Restrct_endonuc_type1_HsdR_N"/>
</dbReference>
<dbReference type="InterPro" id="IPR055180">
    <property type="entry name" value="HsdR_RecA-like_helicase_dom_2"/>
</dbReference>
<dbReference type="GO" id="GO:0009307">
    <property type="term" value="P:DNA restriction-modification system"/>
    <property type="evidence" value="ECO:0007669"/>
    <property type="project" value="UniProtKB-KW"/>
</dbReference>
<evidence type="ECO:0000256" key="4">
    <source>
        <dbReference type="ARBA" id="ARBA00022722"/>
    </source>
</evidence>
<dbReference type="Pfam" id="PF11867">
    <property type="entry name" value="T1RH-like_C"/>
    <property type="match status" value="1"/>
</dbReference>
<keyword evidence="5" id="KW-0547">Nucleotide-binding</keyword>
<evidence type="ECO:0000256" key="10">
    <source>
        <dbReference type="ARBA" id="ARBA00023125"/>
    </source>
</evidence>
<keyword evidence="10" id="KW-0238">DNA-binding</keyword>
<comment type="caution">
    <text evidence="12">The sequence shown here is derived from an EMBL/GenBank/DDBJ whole genome shotgun (WGS) entry which is preliminary data.</text>
</comment>
<evidence type="ECO:0000256" key="3">
    <source>
        <dbReference type="ARBA" id="ARBA00012654"/>
    </source>
</evidence>
<keyword evidence="13" id="KW-1185">Reference proteome</keyword>
<dbReference type="SUPFAM" id="SSF52540">
    <property type="entry name" value="P-loop containing nucleoside triphosphate hydrolases"/>
    <property type="match status" value="2"/>
</dbReference>
<keyword evidence="6" id="KW-0680">Restriction system</keyword>
<evidence type="ECO:0000313" key="13">
    <source>
        <dbReference type="Proteomes" id="UP000070373"/>
    </source>
</evidence>
<dbReference type="PANTHER" id="PTHR30195:SF15">
    <property type="entry name" value="TYPE I RESTRICTION ENZYME HINDI ENDONUCLEASE SUBUNIT"/>
    <property type="match status" value="1"/>
</dbReference>